<accession>A0A1M5LGW3</accession>
<dbReference type="Proteomes" id="UP000190675">
    <property type="component" value="Chromosome I"/>
</dbReference>
<proteinExistence type="predicted"/>
<name>A0A1M5LGW3_9BRAD</name>
<evidence type="ECO:0000313" key="3">
    <source>
        <dbReference type="Proteomes" id="UP000190675"/>
    </source>
</evidence>
<evidence type="ECO:0000256" key="1">
    <source>
        <dbReference type="SAM" id="MobiDB-lite"/>
    </source>
</evidence>
<dbReference type="EMBL" id="LT670818">
    <property type="protein sequence ID" value="SHG64372.1"/>
    <property type="molecule type" value="Genomic_DNA"/>
</dbReference>
<dbReference type="RefSeq" id="WP_154073266.1">
    <property type="nucleotide sequence ID" value="NZ_LT670818.1"/>
</dbReference>
<reference evidence="2 3" key="1">
    <citation type="submission" date="2016-11" db="EMBL/GenBank/DDBJ databases">
        <authorList>
            <person name="Jaros S."/>
            <person name="Januszkiewicz K."/>
            <person name="Wedrychowicz H."/>
        </authorList>
    </citation>
    <scope>NUCLEOTIDE SEQUENCE [LARGE SCALE GENOMIC DNA]</scope>
    <source>
        <strain evidence="2 3">GAS242</strain>
    </source>
</reference>
<organism evidence="2 3">
    <name type="scientific">Bradyrhizobium erythrophlei</name>
    <dbReference type="NCBI Taxonomy" id="1437360"/>
    <lineage>
        <taxon>Bacteria</taxon>
        <taxon>Pseudomonadati</taxon>
        <taxon>Pseudomonadota</taxon>
        <taxon>Alphaproteobacteria</taxon>
        <taxon>Hyphomicrobiales</taxon>
        <taxon>Nitrobacteraceae</taxon>
        <taxon>Bradyrhizobium</taxon>
    </lineage>
</organism>
<protein>
    <submittedName>
        <fullName evidence="2">Uncharacterized protein</fullName>
    </submittedName>
</protein>
<sequence>MGSLVLTKGTRHLIKHFQKEFSPPRLADLRNDNILGTATAIKTAFADPNNDLLALTLNVKHKHSPRGDNKCLLPDDSSGGQPHLEARWIYFLSNNSNVLTPNNHQIIRGLISTVLNDTSYGYIDFDCIEGPTQTVLPSDEFDNSGANPVKYLRIVLVTPPMSKLSGTNLELDPQGGYTFNLVPIDGNDGAAAQGQNPDAAPKPAQD</sequence>
<gene>
    <name evidence="2" type="ORF">SAMN05444169_3465</name>
</gene>
<dbReference type="AlphaFoldDB" id="A0A1M5LGW3"/>
<feature type="region of interest" description="Disordered" evidence="1">
    <location>
        <begin position="186"/>
        <end position="206"/>
    </location>
</feature>
<evidence type="ECO:0000313" key="2">
    <source>
        <dbReference type="EMBL" id="SHG64372.1"/>
    </source>
</evidence>